<evidence type="ECO:0000313" key="1">
    <source>
        <dbReference type="EMBL" id="QQP38222.1"/>
    </source>
</evidence>
<evidence type="ECO:0000313" key="2">
    <source>
        <dbReference type="Proteomes" id="UP000595437"/>
    </source>
</evidence>
<keyword evidence="2" id="KW-1185">Reference proteome</keyword>
<protein>
    <submittedName>
        <fullName evidence="1">Uncharacterized protein</fullName>
    </submittedName>
</protein>
<reference evidence="2" key="1">
    <citation type="submission" date="2021-01" db="EMBL/GenBank/DDBJ databases">
        <title>Caligus Genome Assembly.</title>
        <authorList>
            <person name="Gallardo-Escarate C."/>
        </authorList>
    </citation>
    <scope>NUCLEOTIDE SEQUENCE [LARGE SCALE GENOMIC DNA]</scope>
</reference>
<proteinExistence type="predicted"/>
<dbReference type="EMBL" id="CP045902">
    <property type="protein sequence ID" value="QQP38222.1"/>
    <property type="molecule type" value="Genomic_DNA"/>
</dbReference>
<dbReference type="Proteomes" id="UP000595437">
    <property type="component" value="Chromosome 13"/>
</dbReference>
<sequence length="72" mass="7744">MNVRGMSSFLGNSEDELGLGRIGQGPIGHGTIWTGTIWAGRFGQGQNGKDELGGYDNFPFLPWSIPSWSISS</sequence>
<dbReference type="AlphaFoldDB" id="A0A7T8GUW8"/>
<gene>
    <name evidence="1" type="ORF">FKW44_018737</name>
</gene>
<accession>A0A7T8GUW8</accession>
<name>A0A7T8GUW8_CALRO</name>
<organism evidence="1 2">
    <name type="scientific">Caligus rogercresseyi</name>
    <name type="common">Sea louse</name>
    <dbReference type="NCBI Taxonomy" id="217165"/>
    <lineage>
        <taxon>Eukaryota</taxon>
        <taxon>Metazoa</taxon>
        <taxon>Ecdysozoa</taxon>
        <taxon>Arthropoda</taxon>
        <taxon>Crustacea</taxon>
        <taxon>Multicrustacea</taxon>
        <taxon>Hexanauplia</taxon>
        <taxon>Copepoda</taxon>
        <taxon>Siphonostomatoida</taxon>
        <taxon>Caligidae</taxon>
        <taxon>Caligus</taxon>
    </lineage>
</organism>